<comment type="caution">
    <text evidence="5">The sequence shown here is derived from an EMBL/GenBank/DDBJ whole genome shotgun (WGS) entry which is preliminary data.</text>
</comment>
<evidence type="ECO:0000313" key="5">
    <source>
        <dbReference type="EMBL" id="MER5174013.1"/>
    </source>
</evidence>
<evidence type="ECO:0000256" key="3">
    <source>
        <dbReference type="ARBA" id="ARBA00023136"/>
    </source>
</evidence>
<dbReference type="SUPFAM" id="SSF118215">
    <property type="entry name" value="Proton glutamate symport protein"/>
    <property type="match status" value="1"/>
</dbReference>
<evidence type="ECO:0000313" key="6">
    <source>
        <dbReference type="Proteomes" id="UP001438953"/>
    </source>
</evidence>
<feature type="transmembrane region" description="Helical" evidence="4">
    <location>
        <begin position="52"/>
        <end position="80"/>
    </location>
</feature>
<name>A0ABV1SM68_9RHOB</name>
<feature type="transmembrane region" description="Helical" evidence="4">
    <location>
        <begin position="21"/>
        <end position="40"/>
    </location>
</feature>
<dbReference type="InterPro" id="IPR036458">
    <property type="entry name" value="Na:dicarbo_symporter_sf"/>
</dbReference>
<sequence>MQKKRSPENKFVKFLNEWKTQITAAIAAPFVAIGYLLNVLSQSGNDLLFANALWGIILFLLAAALSASCTLTAFGTLFAVKTERLKCDAHIADKIIHYSINIIMLGVAICLVMLAFYSFSLGANELSRVKPYEIHLTDGVARLVTGDGK</sequence>
<keyword evidence="1 4" id="KW-0812">Transmembrane</keyword>
<evidence type="ECO:0000256" key="4">
    <source>
        <dbReference type="SAM" id="Phobius"/>
    </source>
</evidence>
<accession>A0ABV1SM68</accession>
<reference evidence="5 6" key="2">
    <citation type="submission" date="2024-06" db="EMBL/GenBank/DDBJ databases">
        <title>Thioclava kandeliae sp. nov. from a rhizosphere soil sample of Kandelia candel in a mangrove.</title>
        <authorList>
            <person name="Mu T."/>
        </authorList>
    </citation>
    <scope>NUCLEOTIDE SEQUENCE [LARGE SCALE GENOMIC DNA]</scope>
    <source>
        <strain evidence="5 6">CPCC 100088</strain>
    </source>
</reference>
<keyword evidence="3 4" id="KW-0472">Membrane</keyword>
<keyword evidence="6" id="KW-1185">Reference proteome</keyword>
<evidence type="ECO:0000256" key="2">
    <source>
        <dbReference type="ARBA" id="ARBA00022989"/>
    </source>
</evidence>
<protein>
    <submittedName>
        <fullName evidence="5">Uncharacterized protein</fullName>
    </submittedName>
</protein>
<proteinExistence type="predicted"/>
<reference evidence="5 6" key="1">
    <citation type="submission" date="2024-01" db="EMBL/GenBank/DDBJ databases">
        <authorList>
            <person name="Deng Y."/>
            <person name="Su J."/>
        </authorList>
    </citation>
    <scope>NUCLEOTIDE SEQUENCE [LARGE SCALE GENOMIC DNA]</scope>
    <source>
        <strain evidence="5 6">CPCC 100088</strain>
    </source>
</reference>
<dbReference type="EMBL" id="JAYWLC010000043">
    <property type="protein sequence ID" value="MER5174013.1"/>
    <property type="molecule type" value="Genomic_DNA"/>
</dbReference>
<gene>
    <name evidence="5" type="ORF">VSX56_19865</name>
</gene>
<dbReference type="Proteomes" id="UP001438953">
    <property type="component" value="Unassembled WGS sequence"/>
</dbReference>
<feature type="transmembrane region" description="Helical" evidence="4">
    <location>
        <begin position="100"/>
        <end position="119"/>
    </location>
</feature>
<dbReference type="RefSeq" id="WP_350939294.1">
    <property type="nucleotide sequence ID" value="NZ_JAYWLC010000043.1"/>
</dbReference>
<organism evidence="5 6">
    <name type="scientific">Thioclava kandeliae</name>
    <dbReference type="NCBI Taxonomy" id="3070818"/>
    <lineage>
        <taxon>Bacteria</taxon>
        <taxon>Pseudomonadati</taxon>
        <taxon>Pseudomonadota</taxon>
        <taxon>Alphaproteobacteria</taxon>
        <taxon>Rhodobacterales</taxon>
        <taxon>Paracoccaceae</taxon>
        <taxon>Thioclava</taxon>
    </lineage>
</organism>
<evidence type="ECO:0000256" key="1">
    <source>
        <dbReference type="ARBA" id="ARBA00022692"/>
    </source>
</evidence>
<keyword evidence="2 4" id="KW-1133">Transmembrane helix</keyword>